<organism evidence="1 2">
    <name type="scientific">Psittacicella hinzii</name>
    <dbReference type="NCBI Taxonomy" id="2028575"/>
    <lineage>
        <taxon>Bacteria</taxon>
        <taxon>Pseudomonadati</taxon>
        <taxon>Pseudomonadota</taxon>
        <taxon>Gammaproteobacteria</taxon>
        <taxon>Pasteurellales</taxon>
        <taxon>Psittacicellaceae</taxon>
        <taxon>Psittacicella</taxon>
    </lineage>
</organism>
<reference evidence="1 2" key="1">
    <citation type="submission" date="2017-08" db="EMBL/GenBank/DDBJ databases">
        <title>Reclassification of Bisgaard taxon 37 and 44.</title>
        <authorList>
            <person name="Christensen H."/>
        </authorList>
    </citation>
    <scope>NUCLEOTIDE SEQUENCE [LARGE SCALE GENOMIC DNA]</scope>
    <source>
        <strain evidence="1 2">B96_3</strain>
    </source>
</reference>
<sequence length="157" mass="18881">MLELDLKEVKSRHIKELKRTLVMMQYASLFFNDDQLADFYRDFLLQKFEPRDGTCCFKVKDFCNLFFMRKFLEQVNPEETDSYNYNLKTTSELFDLAFATEPLWTSLSFKSFYDWVVEVSTSEEFRERNLELNVHNFFEGSEEFLEITEISVEDLCL</sequence>
<comment type="caution">
    <text evidence="1">The sequence shown here is derived from an EMBL/GenBank/DDBJ whole genome shotgun (WGS) entry which is preliminary data.</text>
</comment>
<name>A0A3A1Y852_9GAMM</name>
<evidence type="ECO:0000313" key="2">
    <source>
        <dbReference type="Proteomes" id="UP000265691"/>
    </source>
</evidence>
<accession>A0A3A1Y852</accession>
<proteinExistence type="predicted"/>
<dbReference type="AlphaFoldDB" id="A0A3A1Y852"/>
<dbReference type="EMBL" id="NRHC01000002">
    <property type="protein sequence ID" value="RIY34473.1"/>
    <property type="molecule type" value="Genomic_DNA"/>
</dbReference>
<keyword evidence="2" id="KW-1185">Reference proteome</keyword>
<gene>
    <name evidence="1" type="ORF">CKF54_00315</name>
</gene>
<dbReference type="RefSeq" id="WP_119524212.1">
    <property type="nucleotide sequence ID" value="NZ_NRHC01000002.1"/>
</dbReference>
<dbReference type="Proteomes" id="UP000265691">
    <property type="component" value="Unassembled WGS sequence"/>
</dbReference>
<evidence type="ECO:0000313" key="1">
    <source>
        <dbReference type="EMBL" id="RIY34473.1"/>
    </source>
</evidence>
<protein>
    <submittedName>
        <fullName evidence="1">Uncharacterized protein</fullName>
    </submittedName>
</protein>